<evidence type="ECO:0000313" key="2">
    <source>
        <dbReference type="Proteomes" id="UP000316093"/>
    </source>
</evidence>
<dbReference type="EMBL" id="CP041046">
    <property type="protein sequence ID" value="QDE38988.1"/>
    <property type="molecule type" value="Genomic_DNA"/>
</dbReference>
<evidence type="ECO:0000313" key="1">
    <source>
        <dbReference type="EMBL" id="QDE38988.1"/>
    </source>
</evidence>
<gene>
    <name evidence="1" type="ORF">FIV34_07140</name>
</gene>
<protein>
    <submittedName>
        <fullName evidence="1">Uncharacterized protein</fullName>
    </submittedName>
</protein>
<organism evidence="1 2">
    <name type="scientific">Luteibacter pinisoli</name>
    <dbReference type="NCBI Taxonomy" id="2589080"/>
    <lineage>
        <taxon>Bacteria</taxon>
        <taxon>Pseudomonadati</taxon>
        <taxon>Pseudomonadota</taxon>
        <taxon>Gammaproteobacteria</taxon>
        <taxon>Lysobacterales</taxon>
        <taxon>Rhodanobacteraceae</taxon>
        <taxon>Luteibacter</taxon>
    </lineage>
</organism>
<dbReference type="Proteomes" id="UP000316093">
    <property type="component" value="Chromosome"/>
</dbReference>
<dbReference type="RefSeq" id="WP_139981044.1">
    <property type="nucleotide sequence ID" value="NZ_CP041046.1"/>
</dbReference>
<keyword evidence="2" id="KW-1185">Reference proteome</keyword>
<dbReference type="AlphaFoldDB" id="A0A4Y5Z3P4"/>
<reference evidence="1 2" key="1">
    <citation type="submission" date="2019-06" db="EMBL/GenBank/DDBJ databases">
        <title>A complete genome sequence for Luteibacter pinisoli MAH-14.</title>
        <authorList>
            <person name="Baltrus D.A."/>
        </authorList>
    </citation>
    <scope>NUCLEOTIDE SEQUENCE [LARGE SCALE GENOMIC DNA]</scope>
    <source>
        <strain evidence="1 2">MAH-14</strain>
    </source>
</reference>
<dbReference type="KEGG" id="lpy:FIV34_07140"/>
<accession>A0A4Y5Z3P4</accession>
<name>A0A4Y5Z3P4_9GAMM</name>
<proteinExistence type="predicted"/>
<sequence>MDDRTYLLGKLAALESALEAAISTHPEPSVLAVALCEAMARYAPARRPPDIRAFAEGWLAIVTPLLTTQASAALTTPDKRSGRSLH</sequence>